<keyword evidence="1" id="KW-0812">Transmembrane</keyword>
<feature type="transmembrane region" description="Helical" evidence="1">
    <location>
        <begin position="350"/>
        <end position="368"/>
    </location>
</feature>
<feature type="transmembrane region" description="Helical" evidence="1">
    <location>
        <begin position="293"/>
        <end position="319"/>
    </location>
</feature>
<dbReference type="STRING" id="1548208.AXK12_02345"/>
<sequence length="547" mass="61962">MMKLAKEGDLGLFTHITTDSLGAPFIGQLNDFPEAERAIVWFGGQIARVVGLMPAANLILILSCIVAAVSFYTAARFWKISRLSAWVFAVVYAFLPHNQRSLDSLGIIFTGLLPLQFYCLWYIATVQKVSWRSFRFRLTLLIGLLSGFLSIYWVFFFVQMYILALVCRLLKRRAGSITALIPVAGTCLVAGLCLGSFVLYRIDYGANPAALVRSYFDIEIYSIKPMELLIPHWGQDMSFFSDFFSRYYEGGRINVGERLWGIYIGLVAIAGLFFLFFKSIYRQIHKRAPSLPFLAACWVIAYSSFGGIHAAFSLIFNFYNIRSTNRYFVAIATLGFLYFVFVINRYMRSWSFGVRLGALLLIALLGLMDQSYQNYLYPRYDITTSVIRERVMADRDLALRLEDRLEPGAMIYILPAQDFPEPLVGRGAWKLGFFIYDPIRPFLHSTKLRYSYGSNKGRAGADWQLDVQELPPREMAATLGSYGFSGILLNRKGYGDLGKQLLTEFAEAGWPMEFEQGVGSEWVFIPLKPSENPILPTLTPYALSAAQ</sequence>
<accession>A0A139SRN0</accession>
<reference evidence="2 3" key="1">
    <citation type="submission" date="2016-02" db="EMBL/GenBank/DDBJ databases">
        <authorList>
            <person name="Wen L."/>
            <person name="He K."/>
            <person name="Yang H."/>
        </authorList>
    </citation>
    <scope>NUCLEOTIDE SEQUENCE [LARGE SCALE GENOMIC DNA]</scope>
    <source>
        <strain evidence="2 3">CV41</strain>
    </source>
</reference>
<feature type="transmembrane region" description="Helical" evidence="1">
    <location>
        <begin position="102"/>
        <end position="124"/>
    </location>
</feature>
<feature type="transmembrane region" description="Helical" evidence="1">
    <location>
        <begin position="260"/>
        <end position="281"/>
    </location>
</feature>
<evidence type="ECO:0000313" key="2">
    <source>
        <dbReference type="EMBL" id="KXU37101.1"/>
    </source>
</evidence>
<protein>
    <recommendedName>
        <fullName evidence="4">Glycosyltransferase RgtA/B/C/D-like domain-containing protein</fullName>
    </recommendedName>
</protein>
<comment type="caution">
    <text evidence="2">The sequence shown here is derived from an EMBL/GenBank/DDBJ whole genome shotgun (WGS) entry which is preliminary data.</text>
</comment>
<organism evidence="2 3">
    <name type="scientific">Cephaloticoccus capnophilus</name>
    <dbReference type="NCBI Taxonomy" id="1548208"/>
    <lineage>
        <taxon>Bacteria</taxon>
        <taxon>Pseudomonadati</taxon>
        <taxon>Verrucomicrobiota</taxon>
        <taxon>Opitutia</taxon>
        <taxon>Opitutales</taxon>
        <taxon>Opitutaceae</taxon>
        <taxon>Cephaloticoccus</taxon>
    </lineage>
</organism>
<feature type="transmembrane region" description="Helical" evidence="1">
    <location>
        <begin position="325"/>
        <end position="343"/>
    </location>
</feature>
<feature type="transmembrane region" description="Helical" evidence="1">
    <location>
        <begin position="144"/>
        <end position="167"/>
    </location>
</feature>
<evidence type="ECO:0000256" key="1">
    <source>
        <dbReference type="SAM" id="Phobius"/>
    </source>
</evidence>
<keyword evidence="3" id="KW-1185">Reference proteome</keyword>
<feature type="transmembrane region" description="Helical" evidence="1">
    <location>
        <begin position="179"/>
        <end position="202"/>
    </location>
</feature>
<feature type="transmembrane region" description="Helical" evidence="1">
    <location>
        <begin position="49"/>
        <end position="71"/>
    </location>
</feature>
<dbReference type="OrthoDB" id="186539at2"/>
<name>A0A139SRN0_9BACT</name>
<gene>
    <name evidence="2" type="ORF">AXK12_02345</name>
</gene>
<keyword evidence="1" id="KW-1133">Transmembrane helix</keyword>
<evidence type="ECO:0000313" key="3">
    <source>
        <dbReference type="Proteomes" id="UP000071392"/>
    </source>
</evidence>
<evidence type="ECO:0008006" key="4">
    <source>
        <dbReference type="Google" id="ProtNLM"/>
    </source>
</evidence>
<proteinExistence type="predicted"/>
<dbReference type="EMBL" id="LSZP01000015">
    <property type="protein sequence ID" value="KXU37101.1"/>
    <property type="molecule type" value="Genomic_DNA"/>
</dbReference>
<dbReference type="Proteomes" id="UP000071392">
    <property type="component" value="Unassembled WGS sequence"/>
</dbReference>
<keyword evidence="1" id="KW-0472">Membrane</keyword>
<dbReference type="AlphaFoldDB" id="A0A139SRN0"/>